<dbReference type="EMBL" id="UASS01000003">
    <property type="protein sequence ID" value="SPX59805.1"/>
    <property type="molecule type" value="Genomic_DNA"/>
</dbReference>
<organism evidence="2 3">
    <name type="scientific">Legionella feeleii</name>
    <dbReference type="NCBI Taxonomy" id="453"/>
    <lineage>
        <taxon>Bacteria</taxon>
        <taxon>Pseudomonadati</taxon>
        <taxon>Pseudomonadota</taxon>
        <taxon>Gammaproteobacteria</taxon>
        <taxon>Legionellales</taxon>
        <taxon>Legionellaceae</taxon>
        <taxon>Legionella</taxon>
    </lineage>
</organism>
<dbReference type="PANTHER" id="PTHR33498:SF1">
    <property type="entry name" value="TRANSPOSASE FOR INSERTION SEQUENCE ELEMENT IS1557"/>
    <property type="match status" value="1"/>
</dbReference>
<evidence type="ECO:0000259" key="1">
    <source>
        <dbReference type="Pfam" id="PF01610"/>
    </source>
</evidence>
<accession>A0A2X1QLX9</accession>
<evidence type="ECO:0000313" key="3">
    <source>
        <dbReference type="Proteomes" id="UP000251942"/>
    </source>
</evidence>
<name>A0A2X1QLX9_9GAMM</name>
<dbReference type="Proteomes" id="UP000251942">
    <property type="component" value="Unassembled WGS sequence"/>
</dbReference>
<feature type="domain" description="Transposase IS204/IS1001/IS1096/IS1165 DDE" evidence="1">
    <location>
        <begin position="26"/>
        <end position="240"/>
    </location>
</feature>
<protein>
    <submittedName>
        <fullName evidence="2">Transposase-like protein</fullName>
    </submittedName>
</protein>
<sequence>MFLANNQQDTPPNLFFTYTRFEHNSVLDGRERATVEAFLRKIPERLKQTVRAVCCDLYEGYINASKAVFGDTVPVVADRFHVRKLYGKGLIALRKSELKRLKKELSETDYKNLKPAIAVLRKQKDYFTDDEKKVVEPLFNLSPKLQLAYQLSHELTAVFNSHLTPSEAKALFVEWIDRVSASKIKCFNRFVKTLNKHMDIIANYFNARNNSGFVEGFNNKVKVLKRRCYGLSNVTRLFQRLMLDLTGFERFNPAMA</sequence>
<dbReference type="PANTHER" id="PTHR33498">
    <property type="entry name" value="TRANSPOSASE FOR INSERTION SEQUENCE ELEMENT IS1557"/>
    <property type="match status" value="1"/>
</dbReference>
<reference evidence="2 3" key="1">
    <citation type="submission" date="2018-06" db="EMBL/GenBank/DDBJ databases">
        <authorList>
            <consortium name="Pathogen Informatics"/>
            <person name="Doyle S."/>
        </authorList>
    </citation>
    <scope>NUCLEOTIDE SEQUENCE [LARGE SCALE GENOMIC DNA]</scope>
    <source>
        <strain evidence="2 3">NCTC12022</strain>
    </source>
</reference>
<dbReference type="InterPro" id="IPR047951">
    <property type="entry name" value="Transpos_ISL3"/>
</dbReference>
<gene>
    <name evidence="2" type="ORF">NCTC12022_00516</name>
</gene>
<proteinExistence type="predicted"/>
<dbReference type="Pfam" id="PF01610">
    <property type="entry name" value="DDE_Tnp_ISL3"/>
    <property type="match status" value="1"/>
</dbReference>
<dbReference type="AlphaFoldDB" id="A0A2X1QLX9"/>
<evidence type="ECO:0000313" key="2">
    <source>
        <dbReference type="EMBL" id="SPX59805.1"/>
    </source>
</evidence>
<dbReference type="InterPro" id="IPR002560">
    <property type="entry name" value="Transposase_DDE"/>
</dbReference>